<dbReference type="CDD" id="cd23934">
    <property type="entry name" value="AGPR_1_C"/>
    <property type="match status" value="1"/>
</dbReference>
<keyword evidence="3 7" id="KW-0028">Amino-acid biosynthesis</keyword>
<dbReference type="PANTHER" id="PTHR32338:SF10">
    <property type="entry name" value="N-ACETYL-GAMMA-GLUTAMYL-PHOSPHATE REDUCTASE, CHLOROPLASTIC-RELATED"/>
    <property type="match status" value="1"/>
</dbReference>
<evidence type="ECO:0000256" key="5">
    <source>
        <dbReference type="ARBA" id="ARBA00023002"/>
    </source>
</evidence>
<comment type="catalytic activity">
    <reaction evidence="6 7">
        <text>N-acetyl-L-glutamate 5-semialdehyde + phosphate + NADP(+) = N-acetyl-L-glutamyl 5-phosphate + NADPH + H(+)</text>
        <dbReference type="Rhea" id="RHEA:21588"/>
        <dbReference type="ChEBI" id="CHEBI:15378"/>
        <dbReference type="ChEBI" id="CHEBI:29123"/>
        <dbReference type="ChEBI" id="CHEBI:43474"/>
        <dbReference type="ChEBI" id="CHEBI:57783"/>
        <dbReference type="ChEBI" id="CHEBI:57936"/>
        <dbReference type="ChEBI" id="CHEBI:58349"/>
        <dbReference type="EC" id="1.2.1.38"/>
    </reaction>
</comment>
<organism evidence="10 11">
    <name type="scientific">Mammaliicoccus stepanovicii</name>
    <dbReference type="NCBI Taxonomy" id="643214"/>
    <lineage>
        <taxon>Bacteria</taxon>
        <taxon>Bacillati</taxon>
        <taxon>Bacillota</taxon>
        <taxon>Bacilli</taxon>
        <taxon>Bacillales</taxon>
        <taxon>Staphylococcaceae</taxon>
        <taxon>Mammaliicoccus</taxon>
    </lineage>
</organism>
<dbReference type="RefSeq" id="WP_095087184.1">
    <property type="nucleotide sequence ID" value="NZ_BMDM01000002.1"/>
</dbReference>
<dbReference type="GO" id="GO:0006526">
    <property type="term" value="P:L-arginine biosynthetic process"/>
    <property type="evidence" value="ECO:0007669"/>
    <property type="project" value="UniProtKB-UniRule"/>
</dbReference>
<evidence type="ECO:0000256" key="1">
    <source>
        <dbReference type="ARBA" id="ARBA00004862"/>
    </source>
</evidence>
<accession>A0A239YX16</accession>
<dbReference type="Pfam" id="PF22698">
    <property type="entry name" value="Semialdhyde_dhC_1"/>
    <property type="match status" value="1"/>
</dbReference>
<evidence type="ECO:0000256" key="4">
    <source>
        <dbReference type="ARBA" id="ARBA00022857"/>
    </source>
</evidence>
<dbReference type="Pfam" id="PF01118">
    <property type="entry name" value="Semialdhyde_dh"/>
    <property type="match status" value="1"/>
</dbReference>
<dbReference type="Gene3D" id="3.40.50.720">
    <property type="entry name" value="NAD(P)-binding Rossmann-like Domain"/>
    <property type="match status" value="1"/>
</dbReference>
<dbReference type="SUPFAM" id="SSF55347">
    <property type="entry name" value="Glyceraldehyde-3-phosphate dehydrogenase-like, C-terminal domain"/>
    <property type="match status" value="1"/>
</dbReference>
<dbReference type="PANTHER" id="PTHR32338">
    <property type="entry name" value="N-ACETYL-GAMMA-GLUTAMYL-PHOSPHATE REDUCTASE, CHLOROPLASTIC-RELATED-RELATED"/>
    <property type="match status" value="1"/>
</dbReference>
<keyword evidence="7" id="KW-0963">Cytoplasm</keyword>
<dbReference type="SUPFAM" id="SSF51735">
    <property type="entry name" value="NAD(P)-binding Rossmann-fold domains"/>
    <property type="match status" value="1"/>
</dbReference>
<keyword evidence="5 7" id="KW-0560">Oxidoreductase</keyword>
<dbReference type="EMBL" id="LT906462">
    <property type="protein sequence ID" value="SNV62758.1"/>
    <property type="molecule type" value="Genomic_DNA"/>
</dbReference>
<dbReference type="Proteomes" id="UP000242084">
    <property type="component" value="Chromosome 1"/>
</dbReference>
<gene>
    <name evidence="7 10" type="primary">argC</name>
    <name evidence="10" type="ORF">SAMEA4384403_00881</name>
</gene>
<evidence type="ECO:0000256" key="3">
    <source>
        <dbReference type="ARBA" id="ARBA00022605"/>
    </source>
</evidence>
<evidence type="ECO:0000256" key="8">
    <source>
        <dbReference type="PROSITE-ProRule" id="PRU10010"/>
    </source>
</evidence>
<dbReference type="Gene3D" id="3.30.360.10">
    <property type="entry name" value="Dihydrodipicolinate Reductase, domain 2"/>
    <property type="match status" value="1"/>
</dbReference>
<feature type="domain" description="Semialdehyde dehydrogenase NAD-binding" evidence="9">
    <location>
        <begin position="3"/>
        <end position="139"/>
    </location>
</feature>
<feature type="active site" evidence="7 8">
    <location>
        <position position="148"/>
    </location>
</feature>
<keyword evidence="2 7" id="KW-0055">Arginine biosynthesis</keyword>
<comment type="pathway">
    <text evidence="1 7">Amino-acid biosynthesis; L-arginine biosynthesis; N(2)-acetyl-L-ornithine from L-glutamate: step 3/4.</text>
</comment>
<evidence type="ECO:0000256" key="2">
    <source>
        <dbReference type="ARBA" id="ARBA00022571"/>
    </source>
</evidence>
<dbReference type="InterPro" id="IPR000534">
    <property type="entry name" value="Semialdehyde_DH_NAD-bd"/>
</dbReference>
<dbReference type="HAMAP" id="MF_00150">
    <property type="entry name" value="ArgC_type1"/>
    <property type="match status" value="1"/>
</dbReference>
<sequence>MLEVGIVGGSGYGAIELIRLLNQHRQVSIKYIFSHSKAGEDIKNSYPHLQDNVKLPFTTLDVENVECDLVFFATPSNVSKHFIAQLLDRNIKVIDLSGDFRIKNPQVYKSYYGEKPAEQTYLNQSNYSLAEWSHVNQKTTNLIANPGCFPTATLLALYPLITNELINHDHIIIDAKTGVSGAGRSLSQNVHYGEVNENLSAYKLGSHKHIPEIEQYLSELTHSNIKVTFTPHLIPMTRGILTTIYVDLSSDVSNQYIHQLFEKTYEDKPFVRIRQLGEFPKTKEVLGSNYCDIGIYVDEERNKAIIVSVIDNLVKGASGQAIQNLNKLYGFKENEGLDLLPVYP</sequence>
<dbReference type="EC" id="1.2.1.38" evidence="7"/>
<dbReference type="GO" id="GO:0070401">
    <property type="term" value="F:NADP+ binding"/>
    <property type="evidence" value="ECO:0007669"/>
    <property type="project" value="InterPro"/>
</dbReference>
<name>A0A239YX16_9STAP</name>
<dbReference type="UniPathway" id="UPA00068">
    <property type="reaction ID" value="UER00108"/>
</dbReference>
<keyword evidence="4 7" id="KW-0521">NADP</keyword>
<dbReference type="GO" id="GO:0003942">
    <property type="term" value="F:N-acetyl-gamma-glutamyl-phosphate reductase activity"/>
    <property type="evidence" value="ECO:0007669"/>
    <property type="project" value="UniProtKB-UniRule"/>
</dbReference>
<dbReference type="CDD" id="cd17895">
    <property type="entry name" value="AGPR_1_N"/>
    <property type="match status" value="1"/>
</dbReference>
<evidence type="ECO:0000313" key="10">
    <source>
        <dbReference type="EMBL" id="SNV62758.1"/>
    </source>
</evidence>
<dbReference type="InterPro" id="IPR000706">
    <property type="entry name" value="AGPR_type-1"/>
</dbReference>
<dbReference type="OrthoDB" id="9801289at2"/>
<dbReference type="KEGG" id="sste:SAMEA4384403_0881"/>
<reference evidence="10 11" key="1">
    <citation type="submission" date="2017-06" db="EMBL/GenBank/DDBJ databases">
        <authorList>
            <consortium name="Pathogen Informatics"/>
        </authorList>
    </citation>
    <scope>NUCLEOTIDE SEQUENCE [LARGE SCALE GENOMIC DNA]</scope>
    <source>
        <strain evidence="10 11">NCTC13839</strain>
    </source>
</reference>
<dbReference type="SMART" id="SM00859">
    <property type="entry name" value="Semialdhyde_dh"/>
    <property type="match status" value="1"/>
</dbReference>
<keyword evidence="11" id="KW-1185">Reference proteome</keyword>
<comment type="function">
    <text evidence="7">Catalyzes the NADPH-dependent reduction of N-acetyl-5-glutamyl phosphate to yield N-acetyl-L-glutamate 5-semialdehyde.</text>
</comment>
<evidence type="ECO:0000256" key="6">
    <source>
        <dbReference type="ARBA" id="ARBA00050557"/>
    </source>
</evidence>
<dbReference type="NCBIfam" id="TIGR01850">
    <property type="entry name" value="argC"/>
    <property type="match status" value="1"/>
</dbReference>
<comment type="subcellular location">
    <subcellularLocation>
        <location evidence="7">Cytoplasm</location>
    </subcellularLocation>
</comment>
<dbReference type="InterPro" id="IPR023013">
    <property type="entry name" value="AGPR_AS"/>
</dbReference>
<comment type="similarity">
    <text evidence="7">Belongs to the NAGSA dehydrogenase family. Type 1 subfamily.</text>
</comment>
<protein>
    <recommendedName>
        <fullName evidence="7">N-acetyl-gamma-glutamyl-phosphate reductase</fullName>
        <shortName evidence="7">AGPR</shortName>
        <ecNumber evidence="7">1.2.1.38</ecNumber>
    </recommendedName>
    <alternativeName>
        <fullName evidence="7">N-acetyl-glutamate semialdehyde dehydrogenase</fullName>
        <shortName evidence="7">NAGSA dehydrogenase</shortName>
    </alternativeName>
</protein>
<dbReference type="InterPro" id="IPR036291">
    <property type="entry name" value="NAD(P)-bd_dom_sf"/>
</dbReference>
<proteinExistence type="inferred from homology"/>
<dbReference type="PROSITE" id="PS01224">
    <property type="entry name" value="ARGC"/>
    <property type="match status" value="1"/>
</dbReference>
<dbReference type="GO" id="GO:0005737">
    <property type="term" value="C:cytoplasm"/>
    <property type="evidence" value="ECO:0007669"/>
    <property type="project" value="UniProtKB-SubCell"/>
</dbReference>
<dbReference type="InterPro" id="IPR058924">
    <property type="entry name" value="AGPR_dimerisation_dom"/>
</dbReference>
<dbReference type="GO" id="GO:0051287">
    <property type="term" value="F:NAD binding"/>
    <property type="evidence" value="ECO:0007669"/>
    <property type="project" value="InterPro"/>
</dbReference>
<dbReference type="FunFam" id="3.30.360.10:FF:000014">
    <property type="entry name" value="N-acetyl-gamma-glutamyl-phosphate reductase"/>
    <property type="match status" value="1"/>
</dbReference>
<evidence type="ECO:0000259" key="9">
    <source>
        <dbReference type="SMART" id="SM00859"/>
    </source>
</evidence>
<evidence type="ECO:0000256" key="7">
    <source>
        <dbReference type="HAMAP-Rule" id="MF_00150"/>
    </source>
</evidence>
<dbReference type="AlphaFoldDB" id="A0A239YX16"/>
<dbReference type="InterPro" id="IPR050085">
    <property type="entry name" value="AGPR"/>
</dbReference>
<evidence type="ECO:0000313" key="11">
    <source>
        <dbReference type="Proteomes" id="UP000242084"/>
    </source>
</evidence>